<sequence length="90" mass="10585">MWIIKEHASIKKACAKAPRGVVKKYELWKSLVFRHGPAKLKEFQGFHDEELKGERAGQRSSRLSLQYRVIYEVDRKQVTVFVLDITPHNY</sequence>
<evidence type="ECO:0008006" key="3">
    <source>
        <dbReference type="Google" id="ProtNLM"/>
    </source>
</evidence>
<dbReference type="InterPro" id="IPR035093">
    <property type="entry name" value="RelE/ParE_toxin_dom_sf"/>
</dbReference>
<name>A0A5C6D3Z4_9BACT</name>
<dbReference type="SUPFAM" id="SSF143011">
    <property type="entry name" value="RelE-like"/>
    <property type="match status" value="1"/>
</dbReference>
<reference evidence="1 2" key="1">
    <citation type="submission" date="2019-02" db="EMBL/GenBank/DDBJ databases">
        <title>Deep-cultivation of Planctomycetes and their phenomic and genomic characterization uncovers novel biology.</title>
        <authorList>
            <person name="Wiegand S."/>
            <person name="Jogler M."/>
            <person name="Boedeker C."/>
            <person name="Pinto D."/>
            <person name="Vollmers J."/>
            <person name="Rivas-Marin E."/>
            <person name="Kohn T."/>
            <person name="Peeters S.H."/>
            <person name="Heuer A."/>
            <person name="Rast P."/>
            <person name="Oberbeckmann S."/>
            <person name="Bunk B."/>
            <person name="Jeske O."/>
            <person name="Meyerdierks A."/>
            <person name="Storesund J.E."/>
            <person name="Kallscheuer N."/>
            <person name="Luecker S."/>
            <person name="Lage O.M."/>
            <person name="Pohl T."/>
            <person name="Merkel B.J."/>
            <person name="Hornburger P."/>
            <person name="Mueller R.-W."/>
            <person name="Bruemmer F."/>
            <person name="Labrenz M."/>
            <person name="Spormann A.M."/>
            <person name="Op Den Camp H."/>
            <person name="Overmann J."/>
            <person name="Amann R."/>
            <person name="Jetten M.S.M."/>
            <person name="Mascher T."/>
            <person name="Medema M.H."/>
            <person name="Devos D.P."/>
            <person name="Kaster A.-K."/>
            <person name="Ovreas L."/>
            <person name="Rohde M."/>
            <person name="Galperin M.Y."/>
            <person name="Jogler C."/>
        </authorList>
    </citation>
    <scope>NUCLEOTIDE SEQUENCE [LARGE SCALE GENOMIC DNA]</scope>
    <source>
        <strain evidence="1 2">Pla144</strain>
    </source>
</reference>
<dbReference type="RefSeq" id="WP_146448581.1">
    <property type="nucleotide sequence ID" value="NZ_SJPS01000001.1"/>
</dbReference>
<accession>A0A5C6D3Z4</accession>
<evidence type="ECO:0000313" key="2">
    <source>
        <dbReference type="Proteomes" id="UP000318437"/>
    </source>
</evidence>
<keyword evidence="2" id="KW-1185">Reference proteome</keyword>
<organism evidence="1 2">
    <name type="scientific">Bythopirellula polymerisocia</name>
    <dbReference type="NCBI Taxonomy" id="2528003"/>
    <lineage>
        <taxon>Bacteria</taxon>
        <taxon>Pseudomonadati</taxon>
        <taxon>Planctomycetota</taxon>
        <taxon>Planctomycetia</taxon>
        <taxon>Pirellulales</taxon>
        <taxon>Lacipirellulaceae</taxon>
        <taxon>Bythopirellula</taxon>
    </lineage>
</organism>
<dbReference type="EMBL" id="SJPS01000001">
    <property type="protein sequence ID" value="TWU30387.1"/>
    <property type="molecule type" value="Genomic_DNA"/>
</dbReference>
<dbReference type="Proteomes" id="UP000318437">
    <property type="component" value="Unassembled WGS sequence"/>
</dbReference>
<protein>
    <recommendedName>
        <fullName evidence="3">Type II toxin-antitoxin system mRNA interferase toxin, RelE/StbE family</fullName>
    </recommendedName>
</protein>
<evidence type="ECO:0000313" key="1">
    <source>
        <dbReference type="EMBL" id="TWU30387.1"/>
    </source>
</evidence>
<dbReference type="OrthoDB" id="9801102at2"/>
<comment type="caution">
    <text evidence="1">The sequence shown here is derived from an EMBL/GenBank/DDBJ whole genome shotgun (WGS) entry which is preliminary data.</text>
</comment>
<proteinExistence type="predicted"/>
<dbReference type="AlphaFoldDB" id="A0A5C6D3Z4"/>
<dbReference type="Gene3D" id="3.30.2310.20">
    <property type="entry name" value="RelE-like"/>
    <property type="match status" value="1"/>
</dbReference>
<gene>
    <name evidence="1" type="ORF">Pla144_11730</name>
</gene>